<dbReference type="InterPro" id="IPR000917">
    <property type="entry name" value="Sulfatase_N"/>
</dbReference>
<keyword evidence="5" id="KW-1185">Reference proteome</keyword>
<dbReference type="GO" id="GO:0004065">
    <property type="term" value="F:arylsulfatase activity"/>
    <property type="evidence" value="ECO:0007669"/>
    <property type="project" value="TreeGrafter"/>
</dbReference>
<accession>A0A498L1C7</accession>
<dbReference type="InterPro" id="IPR017850">
    <property type="entry name" value="Alkaline_phosphatase_core_sf"/>
</dbReference>
<dbReference type="OrthoDB" id="3164at2157"/>
<evidence type="ECO:0000256" key="2">
    <source>
        <dbReference type="SAM" id="MobiDB-lite"/>
    </source>
</evidence>
<organism evidence="4 5">
    <name type="scientific">Halorientalis pallida</name>
    <dbReference type="NCBI Taxonomy" id="2479928"/>
    <lineage>
        <taxon>Archaea</taxon>
        <taxon>Methanobacteriati</taxon>
        <taxon>Methanobacteriota</taxon>
        <taxon>Stenosarchaea group</taxon>
        <taxon>Halobacteria</taxon>
        <taxon>Halobacteriales</taxon>
        <taxon>Haloarculaceae</taxon>
        <taxon>Halorientalis</taxon>
    </lineage>
</organism>
<protein>
    <submittedName>
        <fullName evidence="4">Sulfatase</fullName>
    </submittedName>
</protein>
<dbReference type="SUPFAM" id="SSF53649">
    <property type="entry name" value="Alkaline phosphatase-like"/>
    <property type="match status" value="1"/>
</dbReference>
<dbReference type="Pfam" id="PF00884">
    <property type="entry name" value="Sulfatase"/>
    <property type="match status" value="1"/>
</dbReference>
<sequence length="382" mass="42361">MRDVVLLTADSVRRDFVDAMPYVSEHEVLTGVTAGHYTRPSLAALQSSRLRASVQSRVVGPTIAEAFSEAGYTTIGLVPTAQADPAFGFADGFDHYDNYMSGSGNAASNRRSSLREYLGSFDIVRQVYRRVYPMEANMDDLPDDEAVIEEAIERFDDADGPRFLWVHQMESHRPYGTGEDAIPSKIDRKAEASGGRRWFGSSEVTDAERELITSAYRDALGRVDDRIERVLTEIDSEDPIFAFAADHGDEFGEEEYYYHQGYRRRVPETVIRVPVVLDGIETQGDRLSLLDVGPTLAAGAGIDAPDAWQGNDLTEAETEEAVTVAPWHETATVAWQDFERKLVARDADVSMTEGDEEVAVDRTEVSDEVERQLQDLGYADAG</sequence>
<reference evidence="4 5" key="1">
    <citation type="submission" date="2019-01" db="EMBL/GenBank/DDBJ databases">
        <title>Halorientalis sp. F13-25 a new haloarchaeum isolated from hypersaline water.</title>
        <authorList>
            <person name="Ana D.-V."/>
            <person name="Cristina S.-P."/>
            <person name="Antonio V."/>
        </authorList>
    </citation>
    <scope>NUCLEOTIDE SEQUENCE [LARGE SCALE GENOMIC DNA]</scope>
    <source>
        <strain evidence="4 5">F13-25</strain>
    </source>
</reference>
<feature type="compositionally biased region" description="Basic and acidic residues" evidence="2">
    <location>
        <begin position="359"/>
        <end position="373"/>
    </location>
</feature>
<evidence type="ECO:0000313" key="4">
    <source>
        <dbReference type="EMBL" id="RXK51786.1"/>
    </source>
</evidence>
<comment type="similarity">
    <text evidence="1">Belongs to the sulfatase family.</text>
</comment>
<dbReference type="Proteomes" id="UP000289691">
    <property type="component" value="Unassembled WGS sequence"/>
</dbReference>
<dbReference type="RefSeq" id="WP_129067644.1">
    <property type="nucleotide sequence ID" value="NZ_RDFA01000001.1"/>
</dbReference>
<dbReference type="AlphaFoldDB" id="A0A498L1C7"/>
<gene>
    <name evidence="4" type="ORF">EAF64_03905</name>
</gene>
<dbReference type="InterPro" id="IPR050738">
    <property type="entry name" value="Sulfatase"/>
</dbReference>
<feature type="region of interest" description="Disordered" evidence="2">
    <location>
        <begin position="352"/>
        <end position="382"/>
    </location>
</feature>
<proteinExistence type="inferred from homology"/>
<dbReference type="PANTHER" id="PTHR42693">
    <property type="entry name" value="ARYLSULFATASE FAMILY MEMBER"/>
    <property type="match status" value="1"/>
</dbReference>
<feature type="domain" description="Sulfatase N-terminal" evidence="3">
    <location>
        <begin position="3"/>
        <end position="282"/>
    </location>
</feature>
<dbReference type="Gene3D" id="3.40.720.10">
    <property type="entry name" value="Alkaline Phosphatase, subunit A"/>
    <property type="match status" value="1"/>
</dbReference>
<evidence type="ECO:0000256" key="1">
    <source>
        <dbReference type="ARBA" id="ARBA00008779"/>
    </source>
</evidence>
<dbReference type="PANTHER" id="PTHR42693:SF33">
    <property type="entry name" value="ARYLSULFATASE"/>
    <property type="match status" value="1"/>
</dbReference>
<evidence type="ECO:0000259" key="3">
    <source>
        <dbReference type="Pfam" id="PF00884"/>
    </source>
</evidence>
<name>A0A498L1C7_9EURY</name>
<dbReference type="EMBL" id="RDFA01000001">
    <property type="protein sequence ID" value="RXK51786.1"/>
    <property type="molecule type" value="Genomic_DNA"/>
</dbReference>
<comment type="caution">
    <text evidence="4">The sequence shown here is derived from an EMBL/GenBank/DDBJ whole genome shotgun (WGS) entry which is preliminary data.</text>
</comment>
<evidence type="ECO:0000313" key="5">
    <source>
        <dbReference type="Proteomes" id="UP000289691"/>
    </source>
</evidence>